<accession>D5RIP0</accession>
<dbReference type="Proteomes" id="UP000005324">
    <property type="component" value="Unassembled WGS sequence"/>
</dbReference>
<comment type="caution">
    <text evidence="2">The sequence shown here is derived from an EMBL/GenBank/DDBJ whole genome shotgun (WGS) entry which is preliminary data.</text>
</comment>
<feature type="region of interest" description="Disordered" evidence="1">
    <location>
        <begin position="1"/>
        <end position="38"/>
    </location>
</feature>
<organism evidence="2 3">
    <name type="scientific">Pseudoroseomonas cervicalis ATCC 49957</name>
    <dbReference type="NCBI Taxonomy" id="525371"/>
    <lineage>
        <taxon>Bacteria</taxon>
        <taxon>Pseudomonadati</taxon>
        <taxon>Pseudomonadota</taxon>
        <taxon>Alphaproteobacteria</taxon>
        <taxon>Acetobacterales</taxon>
        <taxon>Roseomonadaceae</taxon>
        <taxon>Roseomonas</taxon>
    </lineage>
</organism>
<dbReference type="HOGENOM" id="CLU_3055283_0_0_5"/>
<proteinExistence type="predicted"/>
<feature type="non-terminal residue" evidence="2">
    <location>
        <position position="1"/>
    </location>
</feature>
<evidence type="ECO:0000313" key="3">
    <source>
        <dbReference type="Proteomes" id="UP000005324"/>
    </source>
</evidence>
<keyword evidence="3" id="KW-1185">Reference proteome</keyword>
<sequence>RRRPDPARPARPLAAGRGQEKKRGAWRASAGPVEPGPNLCPEVWSWPLTSTST</sequence>
<evidence type="ECO:0000256" key="1">
    <source>
        <dbReference type="SAM" id="MobiDB-lite"/>
    </source>
</evidence>
<evidence type="ECO:0000313" key="2">
    <source>
        <dbReference type="EMBL" id="EFH12821.1"/>
    </source>
</evidence>
<dbReference type="EMBL" id="ADVL01000160">
    <property type="protein sequence ID" value="EFH12821.1"/>
    <property type="molecule type" value="Genomic_DNA"/>
</dbReference>
<protein>
    <submittedName>
        <fullName evidence="2">Uncharacterized protein</fullName>
    </submittedName>
</protein>
<reference evidence="2 3" key="1">
    <citation type="submission" date="2010-04" db="EMBL/GenBank/DDBJ databases">
        <authorList>
            <person name="Qin X."/>
            <person name="Bachman B."/>
            <person name="Battles P."/>
            <person name="Bell A."/>
            <person name="Bess C."/>
            <person name="Bickham C."/>
            <person name="Chaboub L."/>
            <person name="Chen D."/>
            <person name="Coyle M."/>
            <person name="Deiros D.R."/>
            <person name="Dinh H."/>
            <person name="Forbes L."/>
            <person name="Fowler G."/>
            <person name="Francisco L."/>
            <person name="Fu Q."/>
            <person name="Gubbala S."/>
            <person name="Hale W."/>
            <person name="Han Y."/>
            <person name="Hemphill L."/>
            <person name="Highlander S.K."/>
            <person name="Hirani K."/>
            <person name="Hogues M."/>
            <person name="Jackson L."/>
            <person name="Jakkamsetti A."/>
            <person name="Javaid M."/>
            <person name="Jiang H."/>
            <person name="Korchina V."/>
            <person name="Kovar C."/>
            <person name="Lara F."/>
            <person name="Lee S."/>
            <person name="Mata R."/>
            <person name="Mathew T."/>
            <person name="Moen C."/>
            <person name="Morales K."/>
            <person name="Munidasa M."/>
            <person name="Nazareth L."/>
            <person name="Ngo R."/>
            <person name="Nguyen L."/>
            <person name="Okwuonu G."/>
            <person name="Ongeri F."/>
            <person name="Patil S."/>
            <person name="Petrosino J."/>
            <person name="Pham C."/>
            <person name="Pham P."/>
            <person name="Pu L.-L."/>
            <person name="Puazo M."/>
            <person name="Raj R."/>
            <person name="Reid J."/>
            <person name="Rouhana J."/>
            <person name="Saada N."/>
            <person name="Shang Y."/>
            <person name="Simmons D."/>
            <person name="Thornton R."/>
            <person name="Warren J."/>
            <person name="Weissenberger G."/>
            <person name="Zhang J."/>
            <person name="Zhang L."/>
            <person name="Zhou C."/>
            <person name="Zhu D."/>
            <person name="Muzny D."/>
            <person name="Worley K."/>
            <person name="Gibbs R."/>
        </authorList>
    </citation>
    <scope>NUCLEOTIDE SEQUENCE [LARGE SCALE GENOMIC DNA]</scope>
    <source>
        <strain evidence="2 3">ATCC 49957</strain>
    </source>
</reference>
<dbReference type="AlphaFoldDB" id="D5RIP0"/>
<gene>
    <name evidence="2" type="ORF">HMPREF0731_0950</name>
</gene>
<name>D5RIP0_9PROT</name>